<dbReference type="PIRSF" id="PIRSF000097">
    <property type="entry name" value="AKR"/>
    <property type="match status" value="1"/>
</dbReference>
<dbReference type="FunFam" id="3.20.20.100:FF:000002">
    <property type="entry name" value="2,5-diketo-D-gluconic acid reductase A"/>
    <property type="match status" value="1"/>
</dbReference>
<feature type="domain" description="NADP-dependent oxidoreductase" evidence="8">
    <location>
        <begin position="25"/>
        <end position="263"/>
    </location>
</feature>
<proteinExistence type="inferred from homology"/>
<evidence type="ECO:0000259" key="8">
    <source>
        <dbReference type="Pfam" id="PF00248"/>
    </source>
</evidence>
<accession>A0A3A5K3Z1</accession>
<dbReference type="InterPro" id="IPR020471">
    <property type="entry name" value="AKR"/>
</dbReference>
<feature type="site" description="Lowers pKa of active site Tyr" evidence="7">
    <location>
        <position position="82"/>
    </location>
</feature>
<dbReference type="InterPro" id="IPR018170">
    <property type="entry name" value="Aldo/ket_reductase_CS"/>
</dbReference>
<dbReference type="Gene3D" id="3.20.20.100">
    <property type="entry name" value="NADP-dependent oxidoreductase domain"/>
    <property type="match status" value="1"/>
</dbReference>
<dbReference type="Pfam" id="PF00248">
    <property type="entry name" value="Aldo_ket_red"/>
    <property type="match status" value="1"/>
</dbReference>
<dbReference type="Proteomes" id="UP000272706">
    <property type="component" value="Unassembled WGS sequence"/>
</dbReference>
<evidence type="ECO:0000256" key="6">
    <source>
        <dbReference type="PIRSR" id="PIRSR000097-2"/>
    </source>
</evidence>
<evidence type="ECO:0000256" key="3">
    <source>
        <dbReference type="ARBA" id="ARBA00023002"/>
    </source>
</evidence>
<evidence type="ECO:0000313" key="9">
    <source>
        <dbReference type="EMBL" id="RJT29259.1"/>
    </source>
</evidence>
<comment type="caution">
    <text evidence="9">The sequence shown here is derived from an EMBL/GenBank/DDBJ whole genome shotgun (WGS) entry which is preliminary data.</text>
</comment>
<feature type="binding site" evidence="6">
    <location>
        <position position="115"/>
    </location>
    <ligand>
        <name>substrate</name>
    </ligand>
</feature>
<dbReference type="PROSITE" id="PS00062">
    <property type="entry name" value="ALDOKETO_REDUCTASE_2"/>
    <property type="match status" value="1"/>
</dbReference>
<evidence type="ECO:0000256" key="1">
    <source>
        <dbReference type="ARBA" id="ARBA00007905"/>
    </source>
</evidence>
<organism evidence="9 10">
    <name type="scientific">Mesorhizobium waimense</name>
    <dbReference type="NCBI Taxonomy" id="1300307"/>
    <lineage>
        <taxon>Bacteria</taxon>
        <taxon>Pseudomonadati</taxon>
        <taxon>Pseudomonadota</taxon>
        <taxon>Alphaproteobacteria</taxon>
        <taxon>Hyphomicrobiales</taxon>
        <taxon>Phyllobacteriaceae</taxon>
        <taxon>Mesorhizobium</taxon>
    </lineage>
</organism>
<name>A0A3A5K3Z1_9HYPH</name>
<evidence type="ECO:0000256" key="4">
    <source>
        <dbReference type="ARBA" id="ARBA00049445"/>
    </source>
</evidence>
<feature type="active site" description="Proton donor" evidence="5">
    <location>
        <position position="57"/>
    </location>
</feature>
<sequence length="284" mass="31539">MPEQMTLNKPDLITLNDGSAIPQLGLGVWQVDPAITAEVVGWGIEAGYRLIDTAEGYQNEEGVGQAIRKAGVPRSELLITSKLRNGAHQRDTALRAFDETMEKLGIEQLDLFLIHWPVPSQGKYVEAWKTLVELRQAGRIKSIGVSNFNQDHLERIIGETGVTPVVNQIELHPRFQQRDARDFHARRNIRIESWSPLGSGRLLSDPTLAGIARKHGKSVAQIIIRWHLQEGLIVIPKSNHQDRIAANFDVFDFELDAKDLETIGGMDSSDGRNGANPATAAFLF</sequence>
<dbReference type="InterPro" id="IPR036812">
    <property type="entry name" value="NAD(P)_OxRdtase_dom_sf"/>
</dbReference>
<protein>
    <submittedName>
        <fullName evidence="9">Aldo/keto reductase</fullName>
    </submittedName>
</protein>
<dbReference type="InterPro" id="IPR023210">
    <property type="entry name" value="NADP_OxRdtase_dom"/>
</dbReference>
<dbReference type="PROSITE" id="PS00798">
    <property type="entry name" value="ALDOKETO_REDUCTASE_1"/>
    <property type="match status" value="1"/>
</dbReference>
<dbReference type="EMBL" id="QZWZ01000044">
    <property type="protein sequence ID" value="RJT29259.1"/>
    <property type="molecule type" value="Genomic_DNA"/>
</dbReference>
<comment type="similarity">
    <text evidence="1">Belongs to the aldo/keto reductase family.</text>
</comment>
<reference evidence="9 10" key="1">
    <citation type="submission" date="2018-09" db="EMBL/GenBank/DDBJ databases">
        <title>Mesorhizobium carmichaelinearum sp. nov. isolated from Carmichaelinea spp. root nodules in New Zealand.</title>
        <authorList>
            <person name="De Meyer S.E."/>
        </authorList>
    </citation>
    <scope>NUCLEOTIDE SEQUENCE [LARGE SCALE GENOMIC DNA]</scope>
    <source>
        <strain evidence="9 10">ICMP19557</strain>
    </source>
</reference>
<evidence type="ECO:0000256" key="7">
    <source>
        <dbReference type="PIRSR" id="PIRSR000097-3"/>
    </source>
</evidence>
<comment type="catalytic activity">
    <reaction evidence="4">
        <text>hydroxyacetone + NADP(+) = methylglyoxal + NADPH + H(+)</text>
        <dbReference type="Rhea" id="RHEA:27986"/>
        <dbReference type="ChEBI" id="CHEBI:15378"/>
        <dbReference type="ChEBI" id="CHEBI:17158"/>
        <dbReference type="ChEBI" id="CHEBI:27957"/>
        <dbReference type="ChEBI" id="CHEBI:57783"/>
        <dbReference type="ChEBI" id="CHEBI:58349"/>
    </reaction>
</comment>
<dbReference type="PANTHER" id="PTHR43827:SF3">
    <property type="entry name" value="NADP-DEPENDENT OXIDOREDUCTASE DOMAIN-CONTAINING PROTEIN"/>
    <property type="match status" value="1"/>
</dbReference>
<gene>
    <name evidence="9" type="ORF">D3227_32395</name>
</gene>
<keyword evidence="10" id="KW-1185">Reference proteome</keyword>
<dbReference type="PANTHER" id="PTHR43827">
    <property type="entry name" value="2,5-DIKETO-D-GLUCONIC ACID REDUCTASE"/>
    <property type="match status" value="1"/>
</dbReference>
<dbReference type="PROSITE" id="PS00063">
    <property type="entry name" value="ALDOKETO_REDUCTASE_3"/>
    <property type="match status" value="1"/>
</dbReference>
<dbReference type="SUPFAM" id="SSF51430">
    <property type="entry name" value="NAD(P)-linked oxidoreductase"/>
    <property type="match status" value="1"/>
</dbReference>
<evidence type="ECO:0000256" key="2">
    <source>
        <dbReference type="ARBA" id="ARBA00022857"/>
    </source>
</evidence>
<dbReference type="RefSeq" id="WP_120018252.1">
    <property type="nucleotide sequence ID" value="NZ_QZWZ01000044.1"/>
</dbReference>
<dbReference type="PRINTS" id="PR00069">
    <property type="entry name" value="ALDKETRDTASE"/>
</dbReference>
<keyword evidence="2" id="KW-0521">NADP</keyword>
<keyword evidence="3" id="KW-0560">Oxidoreductase</keyword>
<evidence type="ECO:0000313" key="10">
    <source>
        <dbReference type="Proteomes" id="UP000272706"/>
    </source>
</evidence>
<dbReference type="AlphaFoldDB" id="A0A3A5K3Z1"/>
<evidence type="ECO:0000256" key="5">
    <source>
        <dbReference type="PIRSR" id="PIRSR000097-1"/>
    </source>
</evidence>
<dbReference type="OrthoDB" id="9804790at2"/>
<dbReference type="GO" id="GO:0016616">
    <property type="term" value="F:oxidoreductase activity, acting on the CH-OH group of donors, NAD or NADP as acceptor"/>
    <property type="evidence" value="ECO:0007669"/>
    <property type="project" value="UniProtKB-ARBA"/>
</dbReference>